<organism evidence="2 3">
    <name type="scientific">Georhizobium profundi</name>
    <dbReference type="NCBI Taxonomy" id="2341112"/>
    <lineage>
        <taxon>Bacteria</taxon>
        <taxon>Pseudomonadati</taxon>
        <taxon>Pseudomonadota</taxon>
        <taxon>Alphaproteobacteria</taxon>
        <taxon>Hyphomicrobiales</taxon>
        <taxon>Rhizobiaceae</taxon>
        <taxon>Georhizobium</taxon>
    </lineage>
</organism>
<dbReference type="OrthoDB" id="5459344at2"/>
<dbReference type="Pfam" id="PF04391">
    <property type="entry name" value="DUF533"/>
    <property type="match status" value="1"/>
</dbReference>
<protein>
    <submittedName>
        <fullName evidence="2">Tellurite resistance TerB family protein</fullName>
    </submittedName>
</protein>
<gene>
    <name evidence="2" type="ORF">D5400_19905</name>
</gene>
<name>A0A3Q8XRD4_9HYPH</name>
<dbReference type="Proteomes" id="UP000268192">
    <property type="component" value="Chromosome"/>
</dbReference>
<dbReference type="InterPro" id="IPR007486">
    <property type="entry name" value="YebE"/>
</dbReference>
<accession>A0A3Q8XRD4</accession>
<evidence type="ECO:0000313" key="3">
    <source>
        <dbReference type="Proteomes" id="UP000268192"/>
    </source>
</evidence>
<reference evidence="2 3" key="1">
    <citation type="submission" date="2018-09" db="EMBL/GenBank/DDBJ databases">
        <title>Marinorhizobium profundi gen. nov., sp. nov., isolated from a deep-sea sediment sample from the New Britain Trench and proposal of Marinorhizobiaceae fam. nov. in the order Rhizobiales of the class Alphaproteobacteria.</title>
        <authorList>
            <person name="Cao J."/>
        </authorList>
    </citation>
    <scope>NUCLEOTIDE SEQUENCE [LARGE SCALE GENOMIC DNA]</scope>
    <source>
        <strain evidence="2 3">WS11</strain>
    </source>
</reference>
<dbReference type="EMBL" id="CP032509">
    <property type="protein sequence ID" value="AZN73250.1"/>
    <property type="molecule type" value="Genomic_DNA"/>
</dbReference>
<sequence length="263" mass="26495">MLDPKKLLEQFLGSSRGGSSSGSDILGKLGGLAGQGGALGNLGGLAGQGGGALSGKAGQVADMARNNPMAASAVMAALLGTKTGRKLGGSALKVGGMAAIAGLGYLAYRNYQAGKAPTTIAGQPQQEVLPPPAGSGFDLDPQQTSDDFALAMVRAMIAAAKADGHIDATERAAIVGKLSEDGLDAEELAFLQKELDGPVDVDAIVAAAKTEEQKVEIYTASRLAIDPDTRAERGYLDLLAGRLGLPDALVDHIEATVSGVKTA</sequence>
<dbReference type="KEGG" id="abaw:D5400_19905"/>
<proteinExistence type="predicted"/>
<dbReference type="CDD" id="cd07178">
    <property type="entry name" value="terB_like_YebE"/>
    <property type="match status" value="1"/>
</dbReference>
<dbReference type="RefSeq" id="WP_126011979.1">
    <property type="nucleotide sequence ID" value="NZ_CP032509.1"/>
</dbReference>
<dbReference type="SUPFAM" id="SSF158682">
    <property type="entry name" value="TerB-like"/>
    <property type="match status" value="1"/>
</dbReference>
<evidence type="ECO:0000256" key="1">
    <source>
        <dbReference type="SAM" id="MobiDB-lite"/>
    </source>
</evidence>
<keyword evidence="3" id="KW-1185">Reference proteome</keyword>
<evidence type="ECO:0000313" key="2">
    <source>
        <dbReference type="EMBL" id="AZN73250.1"/>
    </source>
</evidence>
<feature type="region of interest" description="Disordered" evidence="1">
    <location>
        <begin position="122"/>
        <end position="141"/>
    </location>
</feature>
<dbReference type="Gene3D" id="1.10.3680.10">
    <property type="entry name" value="TerB-like"/>
    <property type="match status" value="1"/>
</dbReference>
<dbReference type="AlphaFoldDB" id="A0A3Q8XRD4"/>
<dbReference type="InterPro" id="IPR029024">
    <property type="entry name" value="TerB-like"/>
</dbReference>